<protein>
    <recommendedName>
        <fullName evidence="3">SAM domain-containing protein</fullName>
    </recommendedName>
</protein>
<dbReference type="SUPFAM" id="SSF47769">
    <property type="entry name" value="SAM/Pointed domain"/>
    <property type="match status" value="1"/>
</dbReference>
<evidence type="ECO:0000313" key="2">
    <source>
        <dbReference type="Proteomes" id="UP000076078"/>
    </source>
</evidence>
<name>A0A151ZAV9_TIELA</name>
<reference evidence="1 2" key="1">
    <citation type="submission" date="2015-12" db="EMBL/GenBank/DDBJ databases">
        <title>Dictyostelia acquired genes for synthesis and detection of signals that induce cell-type specialization by lateral gene transfer from prokaryotes.</title>
        <authorList>
            <person name="Gloeckner G."/>
            <person name="Schaap P."/>
        </authorList>
    </citation>
    <scope>NUCLEOTIDE SEQUENCE [LARGE SCALE GENOMIC DNA]</scope>
    <source>
        <strain evidence="1 2">TK</strain>
    </source>
</reference>
<dbReference type="InParanoid" id="A0A151ZAV9"/>
<dbReference type="Proteomes" id="UP000076078">
    <property type="component" value="Unassembled WGS sequence"/>
</dbReference>
<sequence>MSTNIQSTNFDNDIPKEHWNSESVQKWCQVIGIPESDIQHIRDNKIAGSWLVLKKDNLEEELKEIQVSANSAFEIYLKFNPNLTSTGLENDDIITPPFTYSIHTLLLEKG</sequence>
<dbReference type="EMBL" id="LODT01000035">
    <property type="protein sequence ID" value="KYQ91066.1"/>
    <property type="molecule type" value="Genomic_DNA"/>
</dbReference>
<dbReference type="Gene3D" id="1.10.150.50">
    <property type="entry name" value="Transcription Factor, Ets-1"/>
    <property type="match status" value="1"/>
</dbReference>
<organism evidence="1 2">
    <name type="scientific">Tieghemostelium lacteum</name>
    <name type="common">Slime mold</name>
    <name type="synonym">Dictyostelium lacteum</name>
    <dbReference type="NCBI Taxonomy" id="361077"/>
    <lineage>
        <taxon>Eukaryota</taxon>
        <taxon>Amoebozoa</taxon>
        <taxon>Evosea</taxon>
        <taxon>Eumycetozoa</taxon>
        <taxon>Dictyostelia</taxon>
        <taxon>Dictyosteliales</taxon>
        <taxon>Raperosteliaceae</taxon>
        <taxon>Tieghemostelium</taxon>
    </lineage>
</organism>
<gene>
    <name evidence="1" type="ORF">DLAC_07968</name>
</gene>
<dbReference type="AlphaFoldDB" id="A0A151ZAV9"/>
<dbReference type="InterPro" id="IPR013761">
    <property type="entry name" value="SAM/pointed_sf"/>
</dbReference>
<evidence type="ECO:0000313" key="1">
    <source>
        <dbReference type="EMBL" id="KYQ91066.1"/>
    </source>
</evidence>
<keyword evidence="2" id="KW-1185">Reference proteome</keyword>
<comment type="caution">
    <text evidence="1">The sequence shown here is derived from an EMBL/GenBank/DDBJ whole genome shotgun (WGS) entry which is preliminary data.</text>
</comment>
<evidence type="ECO:0008006" key="3">
    <source>
        <dbReference type="Google" id="ProtNLM"/>
    </source>
</evidence>
<proteinExistence type="predicted"/>
<accession>A0A151ZAV9</accession>